<accession>A0A1W5D231</accession>
<dbReference type="InterPro" id="IPR052416">
    <property type="entry name" value="GTF3C_component"/>
</dbReference>
<keyword evidence="3" id="KW-0539">Nucleus</keyword>
<comment type="subcellular location">
    <subcellularLocation>
        <location evidence="1">Nucleus</location>
    </subcellularLocation>
</comment>
<dbReference type="InterPro" id="IPR036322">
    <property type="entry name" value="WD40_repeat_dom_sf"/>
</dbReference>
<proteinExistence type="predicted"/>
<dbReference type="EMBL" id="FWEW01001424">
    <property type="protein sequence ID" value="SLM37194.1"/>
    <property type="molecule type" value="Genomic_DNA"/>
</dbReference>
<dbReference type="Proteomes" id="UP000192927">
    <property type="component" value="Unassembled WGS sequence"/>
</dbReference>
<evidence type="ECO:0000256" key="4">
    <source>
        <dbReference type="SAM" id="MobiDB-lite"/>
    </source>
</evidence>
<keyword evidence="2" id="KW-0804">Transcription</keyword>
<dbReference type="Gene3D" id="2.130.10.10">
    <property type="entry name" value="YVTN repeat-like/Quinoprotein amine dehydrogenase"/>
    <property type="match status" value="1"/>
</dbReference>
<feature type="compositionally biased region" description="Acidic residues" evidence="4">
    <location>
        <begin position="74"/>
        <end position="85"/>
    </location>
</feature>
<dbReference type="GO" id="GO:0000127">
    <property type="term" value="C:transcription factor TFIIIC complex"/>
    <property type="evidence" value="ECO:0007669"/>
    <property type="project" value="TreeGrafter"/>
</dbReference>
<keyword evidence="6" id="KW-1185">Reference proteome</keyword>
<name>A0A1W5D231_9LECA</name>
<evidence type="ECO:0000256" key="3">
    <source>
        <dbReference type="ARBA" id="ARBA00023242"/>
    </source>
</evidence>
<protein>
    <submittedName>
        <fullName evidence="5">WD40/YVTN repeat-like-containing domain</fullName>
    </submittedName>
</protein>
<dbReference type="AlphaFoldDB" id="A0A1W5D231"/>
<evidence type="ECO:0000256" key="1">
    <source>
        <dbReference type="ARBA" id="ARBA00004123"/>
    </source>
</evidence>
<dbReference type="GO" id="GO:0005634">
    <property type="term" value="C:nucleus"/>
    <property type="evidence" value="ECO:0007669"/>
    <property type="project" value="UniProtKB-SubCell"/>
</dbReference>
<dbReference type="InterPro" id="IPR015943">
    <property type="entry name" value="WD40/YVTN_repeat-like_dom_sf"/>
</dbReference>
<evidence type="ECO:0000313" key="5">
    <source>
        <dbReference type="EMBL" id="SLM37194.1"/>
    </source>
</evidence>
<organism evidence="5 6">
    <name type="scientific">Lasallia pustulata</name>
    <dbReference type="NCBI Taxonomy" id="136370"/>
    <lineage>
        <taxon>Eukaryota</taxon>
        <taxon>Fungi</taxon>
        <taxon>Dikarya</taxon>
        <taxon>Ascomycota</taxon>
        <taxon>Pezizomycotina</taxon>
        <taxon>Lecanoromycetes</taxon>
        <taxon>OSLEUM clade</taxon>
        <taxon>Umbilicariomycetidae</taxon>
        <taxon>Umbilicariales</taxon>
        <taxon>Umbilicariaceae</taxon>
        <taxon>Lasallia</taxon>
    </lineage>
</organism>
<dbReference type="SUPFAM" id="SSF50978">
    <property type="entry name" value="WD40 repeat-like"/>
    <property type="match status" value="1"/>
</dbReference>
<evidence type="ECO:0000256" key="2">
    <source>
        <dbReference type="ARBA" id="ARBA00023163"/>
    </source>
</evidence>
<dbReference type="PANTHER" id="PTHR15052">
    <property type="entry name" value="RNA POLYMERASE III TRANSCRIPTION INITIATION FACTOR COMPLEX SUBUNIT"/>
    <property type="match status" value="1"/>
</dbReference>
<dbReference type="PANTHER" id="PTHR15052:SF2">
    <property type="entry name" value="GENERAL TRANSCRIPTION FACTOR 3C POLYPEPTIDE 2"/>
    <property type="match status" value="1"/>
</dbReference>
<dbReference type="GO" id="GO:0006383">
    <property type="term" value="P:transcription by RNA polymerase III"/>
    <property type="evidence" value="ECO:0007669"/>
    <property type="project" value="TreeGrafter"/>
</dbReference>
<feature type="region of interest" description="Disordered" evidence="4">
    <location>
        <begin position="73"/>
        <end position="93"/>
    </location>
</feature>
<evidence type="ECO:0000313" key="6">
    <source>
        <dbReference type="Proteomes" id="UP000192927"/>
    </source>
</evidence>
<reference evidence="6" key="1">
    <citation type="submission" date="2017-03" db="EMBL/GenBank/DDBJ databases">
        <authorList>
            <person name="Sharma R."/>
            <person name="Thines M."/>
        </authorList>
    </citation>
    <scope>NUCLEOTIDE SEQUENCE [LARGE SCALE GENOMIC DNA]</scope>
</reference>
<sequence length="745" mass="81653">MADASPVRRSGRERKPNRKYSIDGLSYNKYSIDAFEGLNILSSDSEAAAEVLQEGASDDGDFAFDGAAEGTGAIDEDEITEEDGSEGSGIVTPAEAYGDASSYASEIDILEHKTSHEEAPLELGSFAELPSFRPRKNFWKREQNSHARGVPEPTRYGSNENNLKHLFGTGIKDILNIVRARDMWASPATLPFKFANKHGSRGMGYAFSHTTEKREMESTIGWNWYYEHGGREVFTKRQEIQVLHMDEVKPYMPRALNDSHSCLMGPYGKQQIHRVAVMQSMQIGEAWKDVTNAESEDAEGKARKGGREGWILNLGSRVRCLDWAPNQSGRTQYLALVASPKATDPETPMNAAPSFTPSYPLPAAIQIWAFAASTDADRTVHIDENISPELVLTICTNWGAVKLLKWCPVPRVPRDDELRGKVSLGLLAGIWGDGNVRVLDVHVDRVHSSSASYVKYEGAAFAARPPNTLCTCLTWLSATDLAAGCANGCVAIWNIFEVGQPPTLGSAGGITSPTASSPVTVPWFYQQMHQTYILAMASAYPAHPHLLATSSMDGYMRLADLRAPSTDSVFTNRSRIGSSVIDYCEPLQAMVSTEENDFIRINPLRRFFSSISVGRADGIVLSLSVGKVHPTILVGTADGAVVAMNPMRKGLNSKTHQYQQTWFQHEWSRKGDGMSRILDGFKVETVSLARSLVGDKKNKDGTVYSTIYEEETGVTQVVWNPNLHCGGWVAAGMGSGLLRVEDLAL</sequence>